<evidence type="ECO:0000256" key="1">
    <source>
        <dbReference type="ARBA" id="ARBA00004141"/>
    </source>
</evidence>
<evidence type="ECO:0000256" key="13">
    <source>
        <dbReference type="ARBA" id="ARBA00023034"/>
    </source>
</evidence>
<dbReference type="InterPro" id="IPR008590">
    <property type="entry name" value="TMEM_230/134"/>
</dbReference>
<keyword evidence="13" id="KW-0333">Golgi apparatus</keyword>
<evidence type="ECO:0000256" key="14">
    <source>
        <dbReference type="ARBA" id="ARBA00023136"/>
    </source>
</evidence>
<accession>A0ABM0QC75</accession>
<evidence type="ECO:0000256" key="5">
    <source>
        <dbReference type="ARBA" id="ARBA00004419"/>
    </source>
</evidence>
<evidence type="ECO:0000256" key="18">
    <source>
        <dbReference type="SAM" id="MobiDB-lite"/>
    </source>
</evidence>
<dbReference type="PANTHER" id="PTHR15664">
    <property type="entry name" value="C20ORF30 PROTEIN"/>
    <property type="match status" value="1"/>
</dbReference>
<evidence type="ECO:0000256" key="8">
    <source>
        <dbReference type="ARBA" id="ARBA00007743"/>
    </source>
</evidence>
<evidence type="ECO:0000256" key="9">
    <source>
        <dbReference type="ARBA" id="ARBA00022692"/>
    </source>
</evidence>
<dbReference type="Pfam" id="PF05915">
    <property type="entry name" value="TMEM_230_134"/>
    <property type="match status" value="1"/>
</dbReference>
<keyword evidence="11 19" id="KW-1133">Transmembrane helix</keyword>
<evidence type="ECO:0000256" key="4">
    <source>
        <dbReference type="ARBA" id="ARBA00004412"/>
    </source>
</evidence>
<keyword evidence="14 19" id="KW-0472">Membrane</keyword>
<evidence type="ECO:0000256" key="2">
    <source>
        <dbReference type="ARBA" id="ARBA00004172"/>
    </source>
</evidence>
<dbReference type="PANTHER" id="PTHR15664:SF6">
    <property type="entry name" value="TRANSMEMBRANE PROTEIN 230"/>
    <property type="match status" value="1"/>
</dbReference>
<evidence type="ECO:0000256" key="15">
    <source>
        <dbReference type="ARBA" id="ARBA00023329"/>
    </source>
</evidence>
<evidence type="ECO:0000313" key="20">
    <source>
        <dbReference type="Proteomes" id="UP000694923"/>
    </source>
</evidence>
<evidence type="ECO:0000256" key="3">
    <source>
        <dbReference type="ARBA" id="ARBA00004234"/>
    </source>
</evidence>
<dbReference type="Proteomes" id="UP000694923">
    <property type="component" value="Unplaced"/>
</dbReference>
<evidence type="ECO:0000256" key="17">
    <source>
        <dbReference type="ARBA" id="ARBA00024088"/>
    </source>
</evidence>
<reference evidence="21" key="1">
    <citation type="submission" date="2025-08" db="UniProtKB">
        <authorList>
            <consortium name="RefSeq"/>
        </authorList>
    </citation>
    <scope>IDENTIFICATION</scope>
</reference>
<keyword evidence="15" id="KW-0968">Cytoplasmic vesicle</keyword>
<feature type="transmembrane region" description="Helical" evidence="19">
    <location>
        <begin position="80"/>
        <end position="101"/>
    </location>
</feature>
<keyword evidence="20" id="KW-1185">Reference proteome</keyword>
<sequence>MVPARPNVAAGIPSSSVKHSKRSGNDDRHINIQFKKSPTKIPYKAIACATVQCLVGAVLVITGCLLLAGYLSNVGTSRAVPFLIVGVLVFLPGFYHLFVACRAHRGCRGYSYDDLPDLDD</sequence>
<name>A0ABM0QC75_GALVR</name>
<dbReference type="RefSeq" id="XP_008565966.1">
    <property type="nucleotide sequence ID" value="XM_008567744.1"/>
</dbReference>
<evidence type="ECO:0000256" key="7">
    <source>
        <dbReference type="ARBA" id="ARBA00004603"/>
    </source>
</evidence>
<proteinExistence type="inferred from homology"/>
<comment type="similarity">
    <text evidence="8">Belongs to the TMEM134/TMEM230 family.</text>
</comment>
<feature type="region of interest" description="Disordered" evidence="18">
    <location>
        <begin position="1"/>
        <end position="29"/>
    </location>
</feature>
<comment type="function">
    <text evidence="16">Involved in trafficking and recycling of synaptic vesicles.</text>
</comment>
<keyword evidence="10" id="KW-0967">Endosome</keyword>
<evidence type="ECO:0000256" key="12">
    <source>
        <dbReference type="ARBA" id="ARBA00023018"/>
    </source>
</evidence>
<keyword evidence="9 19" id="KW-0812">Transmembrane</keyword>
<protein>
    <recommendedName>
        <fullName evidence="17">Transmembrane protein 230</fullName>
    </recommendedName>
</protein>
<evidence type="ECO:0000256" key="11">
    <source>
        <dbReference type="ARBA" id="ARBA00022989"/>
    </source>
</evidence>
<evidence type="ECO:0000256" key="6">
    <source>
        <dbReference type="ARBA" id="ARBA00004601"/>
    </source>
</evidence>
<feature type="transmembrane region" description="Helical" evidence="19">
    <location>
        <begin position="45"/>
        <end position="68"/>
    </location>
</feature>
<gene>
    <name evidence="21" type="primary">LOC103586458</name>
</gene>
<evidence type="ECO:0000313" key="21">
    <source>
        <dbReference type="RefSeq" id="XP_008565966.1"/>
    </source>
</evidence>
<organism evidence="20 21">
    <name type="scientific">Galeopterus variegatus</name>
    <name type="common">Malayan flying lemur</name>
    <name type="synonym">Cynocephalus variegatus</name>
    <dbReference type="NCBI Taxonomy" id="482537"/>
    <lineage>
        <taxon>Eukaryota</taxon>
        <taxon>Metazoa</taxon>
        <taxon>Chordata</taxon>
        <taxon>Craniata</taxon>
        <taxon>Vertebrata</taxon>
        <taxon>Euteleostomi</taxon>
        <taxon>Mammalia</taxon>
        <taxon>Eutheria</taxon>
        <taxon>Euarchontoglires</taxon>
        <taxon>Dermoptera</taxon>
        <taxon>Cynocephalidae</taxon>
        <taxon>Galeopterus</taxon>
    </lineage>
</organism>
<dbReference type="InterPro" id="IPR044234">
    <property type="entry name" value="TMEM230"/>
</dbReference>
<evidence type="ECO:0000256" key="19">
    <source>
        <dbReference type="SAM" id="Phobius"/>
    </source>
</evidence>
<keyword evidence="12" id="KW-0770">Synapse</keyword>
<evidence type="ECO:0000256" key="16">
    <source>
        <dbReference type="ARBA" id="ARBA00024003"/>
    </source>
</evidence>
<evidence type="ECO:0000256" key="10">
    <source>
        <dbReference type="ARBA" id="ARBA00022753"/>
    </source>
</evidence>
<comment type="subcellular location">
    <subcellularLocation>
        <location evidence="5">Cytoplasmic vesicle</location>
        <location evidence="5">Autophagosome</location>
    </subcellularLocation>
    <subcellularLocation>
        <location evidence="3">Cytoplasmic vesicle</location>
        <location evidence="3">Secretory vesicle</location>
        <location evidence="3">Synaptic vesicle</location>
    </subcellularLocation>
    <subcellularLocation>
        <location evidence="4">Early endosome</location>
    </subcellularLocation>
    <subcellularLocation>
        <location evidence="6">Golgi apparatus</location>
        <location evidence="6">trans-Golgi network</location>
    </subcellularLocation>
    <subcellularLocation>
        <location evidence="7">Late endosome</location>
    </subcellularLocation>
    <subcellularLocation>
        <location evidence="1">Membrane</location>
        <topology evidence="1">Multi-pass membrane protein</topology>
    </subcellularLocation>
    <subcellularLocation>
        <location evidence="2">Recycling endosome</location>
    </subcellularLocation>
</comment>
<dbReference type="GeneID" id="103586458"/>